<dbReference type="InterPro" id="IPR013025">
    <property type="entry name" value="Ribosomal_uL23-like"/>
</dbReference>
<name>A0A4R2RWG8_9BACL</name>
<comment type="similarity">
    <text evidence="1 6 7">Belongs to the universal ribosomal protein uL23 family.</text>
</comment>
<evidence type="ECO:0000256" key="1">
    <source>
        <dbReference type="ARBA" id="ARBA00006700"/>
    </source>
</evidence>
<evidence type="ECO:0000256" key="3">
    <source>
        <dbReference type="ARBA" id="ARBA00022884"/>
    </source>
</evidence>
<dbReference type="OrthoDB" id="9793353at2"/>
<evidence type="ECO:0000256" key="7">
    <source>
        <dbReference type="RuleBase" id="RU003934"/>
    </source>
</evidence>
<evidence type="ECO:0000256" key="4">
    <source>
        <dbReference type="ARBA" id="ARBA00022980"/>
    </source>
</evidence>
<dbReference type="GO" id="GO:1990904">
    <property type="term" value="C:ribonucleoprotein complex"/>
    <property type="evidence" value="ECO:0007669"/>
    <property type="project" value="UniProtKB-KW"/>
</dbReference>
<comment type="subunit">
    <text evidence="6">Part of the 50S ribosomal subunit. Contacts protein L29, and trigger factor when it is bound to the ribosome.</text>
</comment>
<dbReference type="PROSITE" id="PS00050">
    <property type="entry name" value="RIBOSOMAL_L23"/>
    <property type="match status" value="1"/>
</dbReference>
<dbReference type="Pfam" id="PF00276">
    <property type="entry name" value="Ribosomal_L23"/>
    <property type="match status" value="1"/>
</dbReference>
<keyword evidence="5 6" id="KW-0687">Ribonucleoprotein</keyword>
<reference evidence="8 9" key="1">
    <citation type="submission" date="2019-03" db="EMBL/GenBank/DDBJ databases">
        <title>Genomic Encyclopedia of Type Strains, Phase IV (KMG-IV): sequencing the most valuable type-strain genomes for metagenomic binning, comparative biology and taxonomic classification.</title>
        <authorList>
            <person name="Goeker M."/>
        </authorList>
    </citation>
    <scope>NUCLEOTIDE SEQUENCE [LARGE SCALE GENOMIC DNA]</scope>
    <source>
        <strain evidence="8 9">DSM 46831</strain>
    </source>
</reference>
<evidence type="ECO:0000256" key="2">
    <source>
        <dbReference type="ARBA" id="ARBA00022730"/>
    </source>
</evidence>
<dbReference type="GO" id="GO:0003735">
    <property type="term" value="F:structural constituent of ribosome"/>
    <property type="evidence" value="ECO:0007669"/>
    <property type="project" value="InterPro"/>
</dbReference>
<sequence length="95" mass="10755">MKDPRDIIRRPVVTEASTEMMEQGKYVFEVDVRANKVEVKKAVESIFGVKVASVNTHRLLGKQKRHGRYTGRTPERKKAIVTLAEGSKAIEIFQA</sequence>
<keyword evidence="3 6" id="KW-0694">RNA-binding</keyword>
<evidence type="ECO:0000256" key="5">
    <source>
        <dbReference type="ARBA" id="ARBA00023274"/>
    </source>
</evidence>
<dbReference type="SUPFAM" id="SSF54189">
    <property type="entry name" value="Ribosomal proteins S24e, L23 and L15e"/>
    <property type="match status" value="1"/>
</dbReference>
<dbReference type="HAMAP" id="MF_01369_B">
    <property type="entry name" value="Ribosomal_uL23_B"/>
    <property type="match status" value="1"/>
</dbReference>
<evidence type="ECO:0000256" key="6">
    <source>
        <dbReference type="HAMAP-Rule" id="MF_01369"/>
    </source>
</evidence>
<dbReference type="GO" id="GO:0019843">
    <property type="term" value="F:rRNA binding"/>
    <property type="evidence" value="ECO:0007669"/>
    <property type="project" value="UniProtKB-UniRule"/>
</dbReference>
<keyword evidence="2 6" id="KW-0699">rRNA-binding</keyword>
<evidence type="ECO:0000313" key="8">
    <source>
        <dbReference type="EMBL" id="TCP68802.1"/>
    </source>
</evidence>
<comment type="caution">
    <text evidence="8">The sequence shown here is derived from an EMBL/GenBank/DDBJ whole genome shotgun (WGS) entry which is preliminary data.</text>
</comment>
<dbReference type="RefSeq" id="WP_093291965.1">
    <property type="nucleotide sequence ID" value="NZ_SLXV01000015.1"/>
</dbReference>
<organism evidence="8 9">
    <name type="scientific">Baia soyae</name>
    <dbReference type="NCBI Taxonomy" id="1544746"/>
    <lineage>
        <taxon>Bacteria</taxon>
        <taxon>Bacillati</taxon>
        <taxon>Bacillota</taxon>
        <taxon>Bacilli</taxon>
        <taxon>Bacillales</taxon>
        <taxon>Thermoactinomycetaceae</taxon>
        <taxon>Baia</taxon>
    </lineage>
</organism>
<dbReference type="FunFam" id="3.30.70.330:FF:000001">
    <property type="entry name" value="50S ribosomal protein L23"/>
    <property type="match status" value="1"/>
</dbReference>
<dbReference type="PANTHER" id="PTHR11620">
    <property type="entry name" value="60S RIBOSOMAL PROTEIN L23A"/>
    <property type="match status" value="1"/>
</dbReference>
<protein>
    <recommendedName>
        <fullName evidence="6">Large ribosomal subunit protein uL23</fullName>
    </recommendedName>
</protein>
<dbReference type="InterPro" id="IPR001014">
    <property type="entry name" value="Ribosomal_uL23_CS"/>
</dbReference>
<keyword evidence="4 6" id="KW-0689">Ribosomal protein</keyword>
<dbReference type="EMBL" id="SLXV01000015">
    <property type="protein sequence ID" value="TCP68802.1"/>
    <property type="molecule type" value="Genomic_DNA"/>
</dbReference>
<keyword evidence="9" id="KW-1185">Reference proteome</keyword>
<proteinExistence type="inferred from homology"/>
<dbReference type="Gene3D" id="3.30.70.330">
    <property type="match status" value="1"/>
</dbReference>
<comment type="function">
    <text evidence="6">One of the early assembly proteins it binds 23S rRNA. One of the proteins that surrounds the polypeptide exit tunnel on the outside of the ribosome. Forms the main docking site for trigger factor binding to the ribosome.</text>
</comment>
<gene>
    <name evidence="6" type="primary">rplW</name>
    <name evidence="8" type="ORF">EDD57_11542</name>
</gene>
<dbReference type="GO" id="GO:0006412">
    <property type="term" value="P:translation"/>
    <property type="evidence" value="ECO:0007669"/>
    <property type="project" value="UniProtKB-UniRule"/>
</dbReference>
<evidence type="ECO:0000313" key="9">
    <source>
        <dbReference type="Proteomes" id="UP000294746"/>
    </source>
</evidence>
<dbReference type="NCBIfam" id="NF004363">
    <property type="entry name" value="PRK05738.2-4"/>
    <property type="match status" value="1"/>
</dbReference>
<accession>A0A4R2RWG8</accession>
<dbReference type="InterPro" id="IPR012677">
    <property type="entry name" value="Nucleotide-bd_a/b_plait_sf"/>
</dbReference>
<dbReference type="GO" id="GO:0005840">
    <property type="term" value="C:ribosome"/>
    <property type="evidence" value="ECO:0007669"/>
    <property type="project" value="UniProtKB-KW"/>
</dbReference>
<dbReference type="AlphaFoldDB" id="A0A4R2RWG8"/>
<dbReference type="InterPro" id="IPR012678">
    <property type="entry name" value="Ribosomal_uL23/eL15/eS24_sf"/>
</dbReference>
<dbReference type="Proteomes" id="UP000294746">
    <property type="component" value="Unassembled WGS sequence"/>
</dbReference>